<proteinExistence type="predicted"/>
<gene>
    <name evidence="1" type="ORF">A4A58_25635</name>
</gene>
<name>A0A161SRE2_9BRAD</name>
<dbReference type="STRING" id="943830.A4A58_25635"/>
<keyword evidence="2" id="KW-1185">Reference proteome</keyword>
<evidence type="ECO:0000313" key="2">
    <source>
        <dbReference type="Proteomes" id="UP000076574"/>
    </source>
</evidence>
<dbReference type="AlphaFoldDB" id="A0A161SRE2"/>
<reference evidence="1 2" key="1">
    <citation type="submission" date="2016-03" db="EMBL/GenBank/DDBJ databases">
        <title>Microsymbionts genomes from the relict species Vavilovia formosa (Stev.) Fed.</title>
        <authorList>
            <person name="Kopat V."/>
            <person name="Chirak E."/>
            <person name="Kimeklis A."/>
            <person name="Andronov E."/>
        </authorList>
    </citation>
    <scope>NUCLEOTIDE SEQUENCE [LARGE SCALE GENOMIC DNA]</scope>
    <source>
        <strain evidence="1 2">Vaf07</strain>
    </source>
</reference>
<organism evidence="1 2">
    <name type="scientific">Tardiphaga robiniae</name>
    <dbReference type="NCBI Taxonomy" id="943830"/>
    <lineage>
        <taxon>Bacteria</taxon>
        <taxon>Pseudomonadati</taxon>
        <taxon>Pseudomonadota</taxon>
        <taxon>Alphaproteobacteria</taxon>
        <taxon>Hyphomicrobiales</taxon>
        <taxon>Nitrobacteraceae</taxon>
        <taxon>Tardiphaga</taxon>
    </lineage>
</organism>
<comment type="caution">
    <text evidence="1">The sequence shown here is derived from an EMBL/GenBank/DDBJ whole genome shotgun (WGS) entry which is preliminary data.</text>
</comment>
<dbReference type="Proteomes" id="UP000076574">
    <property type="component" value="Unassembled WGS sequence"/>
</dbReference>
<accession>A0A161SRE2</accession>
<protein>
    <submittedName>
        <fullName evidence="1">Uncharacterized protein</fullName>
    </submittedName>
</protein>
<evidence type="ECO:0000313" key="1">
    <source>
        <dbReference type="EMBL" id="KZD23742.1"/>
    </source>
</evidence>
<dbReference type="EMBL" id="LVYV01000008">
    <property type="protein sequence ID" value="KZD23742.1"/>
    <property type="molecule type" value="Genomic_DNA"/>
</dbReference>
<sequence length="220" mass="23936">MGIDRELVDLIKTVKFESKHILTRSEIYRFGIDTRSMIETGWNVETAQRAVIRKFAMMKQGDGRSFRAMEWRLYCESRDRARLMFLREFEADAAVTSTIAMTAGSDKPPAFGRYPARLGAFEAWTAVMTANEVKALFAVPRLQIGESASVVEGPPSQSMFEIETGGLETAWMQLAATCATAPGVAARAAASAASGPIPHIVPPSESFAAPSPGWGAFVPK</sequence>